<sequence>MVSRPEYRSAPCVIGLHADCADAEPYDSGVPGVHHLACACTCHPAPLPHPEPPRKDEGGWYRLCWTVRHHDPLVPRVAYGVLVGRDVPALLRGMRGCLSPLAYHDPARVRAAAGAPGGWRYETAAVTVHAHRLAGRAEDAPPLACPLRKEGRE</sequence>
<organism evidence="1 2">
    <name type="scientific">Streptomyces glaucosporus</name>
    <dbReference type="NCBI Taxonomy" id="284044"/>
    <lineage>
        <taxon>Bacteria</taxon>
        <taxon>Bacillati</taxon>
        <taxon>Actinomycetota</taxon>
        <taxon>Actinomycetes</taxon>
        <taxon>Kitasatosporales</taxon>
        <taxon>Streptomycetaceae</taxon>
        <taxon>Streptomyces</taxon>
    </lineage>
</organism>
<dbReference type="Proteomes" id="UP001500058">
    <property type="component" value="Unassembled WGS sequence"/>
</dbReference>
<proteinExistence type="predicted"/>
<accession>A0ABN3IUL3</accession>
<comment type="caution">
    <text evidence="1">The sequence shown here is derived from an EMBL/GenBank/DDBJ whole genome shotgun (WGS) entry which is preliminary data.</text>
</comment>
<reference evidence="1 2" key="1">
    <citation type="journal article" date="2019" name="Int. J. Syst. Evol. Microbiol.">
        <title>The Global Catalogue of Microorganisms (GCM) 10K type strain sequencing project: providing services to taxonomists for standard genome sequencing and annotation.</title>
        <authorList>
            <consortium name="The Broad Institute Genomics Platform"/>
            <consortium name="The Broad Institute Genome Sequencing Center for Infectious Disease"/>
            <person name="Wu L."/>
            <person name="Ma J."/>
        </authorList>
    </citation>
    <scope>NUCLEOTIDE SEQUENCE [LARGE SCALE GENOMIC DNA]</scope>
    <source>
        <strain evidence="1 2">JCM 6921</strain>
    </source>
</reference>
<keyword evidence="2" id="KW-1185">Reference proteome</keyword>
<dbReference type="EMBL" id="BAAATJ010000031">
    <property type="protein sequence ID" value="GAA2414302.1"/>
    <property type="molecule type" value="Genomic_DNA"/>
</dbReference>
<name>A0ABN3IUL3_9ACTN</name>
<evidence type="ECO:0000313" key="2">
    <source>
        <dbReference type="Proteomes" id="UP001500058"/>
    </source>
</evidence>
<gene>
    <name evidence="1" type="ORF">GCM10010420_49900</name>
</gene>
<protein>
    <submittedName>
        <fullName evidence="1">Uncharacterized protein</fullName>
    </submittedName>
</protein>
<evidence type="ECO:0000313" key="1">
    <source>
        <dbReference type="EMBL" id="GAA2414302.1"/>
    </source>
</evidence>